<keyword evidence="3" id="KW-1185">Reference proteome</keyword>
<feature type="region of interest" description="Disordered" evidence="1">
    <location>
        <begin position="428"/>
        <end position="503"/>
    </location>
</feature>
<dbReference type="AlphaFoldDB" id="A0A0D2GNK4"/>
<evidence type="ECO:0000256" key="1">
    <source>
        <dbReference type="SAM" id="MobiDB-lite"/>
    </source>
</evidence>
<evidence type="ECO:0000313" key="2">
    <source>
        <dbReference type="EMBL" id="KIW73964.1"/>
    </source>
</evidence>
<evidence type="ECO:0000313" key="3">
    <source>
        <dbReference type="Proteomes" id="UP000054266"/>
    </source>
</evidence>
<feature type="compositionally biased region" description="Basic and acidic residues" evidence="1">
    <location>
        <begin position="64"/>
        <end position="82"/>
    </location>
</feature>
<feature type="region of interest" description="Disordered" evidence="1">
    <location>
        <begin position="48"/>
        <end position="161"/>
    </location>
</feature>
<reference evidence="2 3" key="1">
    <citation type="submission" date="2015-01" db="EMBL/GenBank/DDBJ databases">
        <title>The Genome Sequence of Capronia semiimmersa CBS27337.</title>
        <authorList>
            <consortium name="The Broad Institute Genomics Platform"/>
            <person name="Cuomo C."/>
            <person name="de Hoog S."/>
            <person name="Gorbushina A."/>
            <person name="Stielow B."/>
            <person name="Teixiera M."/>
            <person name="Abouelleil A."/>
            <person name="Chapman S.B."/>
            <person name="Priest M."/>
            <person name="Young S.K."/>
            <person name="Wortman J."/>
            <person name="Nusbaum C."/>
            <person name="Birren B."/>
        </authorList>
    </citation>
    <scope>NUCLEOTIDE SEQUENCE [LARGE SCALE GENOMIC DNA]</scope>
    <source>
        <strain evidence="2 3">CBS 27337</strain>
    </source>
</reference>
<feature type="compositionally biased region" description="Low complexity" evidence="1">
    <location>
        <begin position="434"/>
        <end position="452"/>
    </location>
</feature>
<dbReference type="EMBL" id="KN846956">
    <property type="protein sequence ID" value="KIW73964.1"/>
    <property type="molecule type" value="Genomic_DNA"/>
</dbReference>
<dbReference type="Proteomes" id="UP000054266">
    <property type="component" value="Unassembled WGS sequence"/>
</dbReference>
<feature type="compositionally biased region" description="Polar residues" evidence="1">
    <location>
        <begin position="216"/>
        <end position="227"/>
    </location>
</feature>
<feature type="compositionally biased region" description="Polar residues" evidence="1">
    <location>
        <begin position="457"/>
        <end position="489"/>
    </location>
</feature>
<proteinExistence type="predicted"/>
<feature type="compositionally biased region" description="Polar residues" evidence="1">
    <location>
        <begin position="128"/>
        <end position="137"/>
    </location>
</feature>
<feature type="compositionally biased region" description="Low complexity" evidence="1">
    <location>
        <begin position="141"/>
        <end position="155"/>
    </location>
</feature>
<feature type="region of interest" description="Disordered" evidence="1">
    <location>
        <begin position="216"/>
        <end position="236"/>
    </location>
</feature>
<name>A0A0D2GNK4_9EURO</name>
<dbReference type="HOGENOM" id="CLU_028344_0_0_1"/>
<feature type="region of interest" description="Disordered" evidence="1">
    <location>
        <begin position="518"/>
        <end position="549"/>
    </location>
</feature>
<protein>
    <submittedName>
        <fullName evidence="2">Uncharacterized protein</fullName>
    </submittedName>
</protein>
<sequence length="549" mass="59693">MDKELFISLKQDGTRTVAEDSATAKVDSTAPHVTMMPSKEGLSCSLNELRQPRRRGRRVTIGGSDRRTNDDHSSLQTDRHAPDSVPLGASPIITKHHTSEPSTQLGFISRQQIPPRPHPVRRPYPPTSWKSTSTLESITLDASGSSTSDATARTDPCGRPADRHFVRQDDNADGATESLVDTVTAAVPSPQSEIRLTLDKPVRTPSRRHYTIVSSHRTGAASVTSLEASRDKAPPVTDQVVTGKAALPDPEAAYSQGFHYTACPHISPPKSRPLNVQPALVKYHQSLLLRPPPDLQEIRFDPGTAPPDIYTLDGACFDCDLSVRRQTESGILETYTHRLENLTIQMSLLQHDIVAEHSALSPTGDSGAFTAFTLPSTLNLSPDATQGILEIEEQLSQLINKRDEDIKLVWRGFTARWGPGTVLIRRNENDGTLSRAQSRSTTRTSSSTNSFRVASADMTSTTSIGANTTVSPSRQGSFATRTRASSVQGRYSDGTYDVSVGSSLDPVKERGRMMIDWIRPGPSEDTLGGGNQTGSRKSSRQGRRIDNGA</sequence>
<feature type="compositionally biased region" description="Pro residues" evidence="1">
    <location>
        <begin position="114"/>
        <end position="126"/>
    </location>
</feature>
<accession>A0A0D2GNK4</accession>
<gene>
    <name evidence="2" type="ORF">PV04_02038</name>
</gene>
<feature type="compositionally biased region" description="Polar residues" evidence="1">
    <location>
        <begin position="100"/>
        <end position="112"/>
    </location>
</feature>
<organism evidence="2 3">
    <name type="scientific">Phialophora macrospora</name>
    <dbReference type="NCBI Taxonomy" id="1851006"/>
    <lineage>
        <taxon>Eukaryota</taxon>
        <taxon>Fungi</taxon>
        <taxon>Dikarya</taxon>
        <taxon>Ascomycota</taxon>
        <taxon>Pezizomycotina</taxon>
        <taxon>Eurotiomycetes</taxon>
        <taxon>Chaetothyriomycetidae</taxon>
        <taxon>Chaetothyriales</taxon>
        <taxon>Herpotrichiellaceae</taxon>
        <taxon>Phialophora</taxon>
    </lineage>
</organism>